<evidence type="ECO:0000256" key="4">
    <source>
        <dbReference type="ARBA" id="ARBA00022475"/>
    </source>
</evidence>
<keyword evidence="8 11" id="KW-0472">Membrane</keyword>
<keyword evidence="13" id="KW-1185">Reference proteome</keyword>
<comment type="subcellular location">
    <subcellularLocation>
        <location evidence="1">Cell membrane</location>
        <topology evidence="1">Multi-pass membrane protein</topology>
    </subcellularLocation>
</comment>
<feature type="transmembrane region" description="Helical" evidence="11">
    <location>
        <begin position="207"/>
        <end position="233"/>
    </location>
</feature>
<evidence type="ECO:0000256" key="6">
    <source>
        <dbReference type="ARBA" id="ARBA00022692"/>
    </source>
</evidence>
<dbReference type="PANTHER" id="PTHR32196:SF29">
    <property type="entry name" value="AUTOINDUCER 2 IMPORT SYSTEM PERMEASE PROTEIN LSRC"/>
    <property type="match status" value="1"/>
</dbReference>
<feature type="transmembrane region" description="Helical" evidence="11">
    <location>
        <begin position="89"/>
        <end position="111"/>
    </location>
</feature>
<evidence type="ECO:0000256" key="5">
    <source>
        <dbReference type="ARBA" id="ARBA00022519"/>
    </source>
</evidence>
<reference evidence="12" key="1">
    <citation type="submission" date="2022-06" db="EMBL/GenBank/DDBJ databases">
        <title>Ornithinimicrobium HY1793.</title>
        <authorList>
            <person name="Huang Y."/>
        </authorList>
    </citation>
    <scope>NUCLEOTIDE SEQUENCE</scope>
    <source>
        <strain evidence="12">HY1793</strain>
    </source>
</reference>
<feature type="transmembrane region" description="Helical" evidence="11">
    <location>
        <begin position="66"/>
        <end position="83"/>
    </location>
</feature>
<dbReference type="CDD" id="cd06579">
    <property type="entry name" value="TM_PBP1_transp_AraH_like"/>
    <property type="match status" value="1"/>
</dbReference>
<evidence type="ECO:0000256" key="8">
    <source>
        <dbReference type="ARBA" id="ARBA00023136"/>
    </source>
</evidence>
<name>A0ABY4YQY3_9MICO</name>
<protein>
    <recommendedName>
        <fullName evidence="10">Autoinducer 2 import system permease protein LsrC</fullName>
    </recommendedName>
</protein>
<evidence type="ECO:0000256" key="3">
    <source>
        <dbReference type="ARBA" id="ARBA00022448"/>
    </source>
</evidence>
<dbReference type="Proteomes" id="UP001056455">
    <property type="component" value="Chromosome"/>
</dbReference>
<accession>A0ABY4YQY3</accession>
<evidence type="ECO:0000256" key="2">
    <source>
        <dbReference type="ARBA" id="ARBA00011262"/>
    </source>
</evidence>
<keyword evidence="4" id="KW-1003">Cell membrane</keyword>
<feature type="transmembrane region" description="Helical" evidence="11">
    <location>
        <begin position="245"/>
        <end position="276"/>
    </location>
</feature>
<gene>
    <name evidence="12" type="ORF">NF556_16310</name>
</gene>
<evidence type="ECO:0000256" key="9">
    <source>
        <dbReference type="ARBA" id="ARBA00025439"/>
    </source>
</evidence>
<evidence type="ECO:0000256" key="11">
    <source>
        <dbReference type="SAM" id="Phobius"/>
    </source>
</evidence>
<keyword evidence="3" id="KW-0813">Transport</keyword>
<dbReference type="RefSeq" id="WP_252592080.1">
    <property type="nucleotide sequence ID" value="NZ_CP099489.1"/>
</dbReference>
<sequence length="339" mass="34591">MNLRSLLRHREAVTVSGVVILVLLVMLVQPAFAAPSNLLRIANSTVILALLAAGSAVVIMTRNIDVSVGSMLALTGIVGGLMLRDGVPAVLTVVVVLALGAALGVVNGLGVTYGHVPSIVMTLGTLGAYRGLSFLITEGHSIENVPAGYKAIGRADILGVPLLVWLVIVALIGIGLFLGRTRLGRHVYATGDNRDGAHLIGVRTNGVIILAFAVSGVCAAAAALVFLAQVGSISNQAGQGIEMRAIAAAVIGGVALSGGVGTVFGAAAGAVFITAAVSSLSFLGIPGFWADTVIGAILLVALFADARVRKALDHRRVLDRYRAVHEAAPDAAENRKVAQ</sequence>
<dbReference type="Pfam" id="PF02653">
    <property type="entry name" value="BPD_transp_2"/>
    <property type="match status" value="1"/>
</dbReference>
<evidence type="ECO:0000256" key="10">
    <source>
        <dbReference type="ARBA" id="ARBA00039382"/>
    </source>
</evidence>
<comment type="subunit">
    <text evidence="2">The complex is composed of two ATP-binding proteins (LsrA), two transmembrane proteins (LsrC and LsrD) and a solute-binding protein (LsrB).</text>
</comment>
<feature type="transmembrane region" description="Helical" evidence="11">
    <location>
        <begin position="288"/>
        <end position="306"/>
    </location>
</feature>
<evidence type="ECO:0000313" key="12">
    <source>
        <dbReference type="EMBL" id="USQ79165.1"/>
    </source>
</evidence>
<dbReference type="InterPro" id="IPR001851">
    <property type="entry name" value="ABC_transp_permease"/>
</dbReference>
<dbReference type="PANTHER" id="PTHR32196">
    <property type="entry name" value="ABC TRANSPORTER PERMEASE PROTEIN YPHD-RELATED-RELATED"/>
    <property type="match status" value="1"/>
</dbReference>
<keyword evidence="6 11" id="KW-0812">Transmembrane</keyword>
<comment type="function">
    <text evidence="9">Part of the ABC transporter complex LsrABCD involved in autoinducer 2 (AI-2) import. Probably responsible for the translocation of the substrate across the membrane.</text>
</comment>
<feature type="transmembrane region" description="Helical" evidence="11">
    <location>
        <begin position="38"/>
        <end position="59"/>
    </location>
</feature>
<keyword evidence="7 11" id="KW-1133">Transmembrane helix</keyword>
<keyword evidence="5" id="KW-0997">Cell inner membrane</keyword>
<evidence type="ECO:0000256" key="7">
    <source>
        <dbReference type="ARBA" id="ARBA00022989"/>
    </source>
</evidence>
<evidence type="ECO:0000256" key="1">
    <source>
        <dbReference type="ARBA" id="ARBA00004651"/>
    </source>
</evidence>
<evidence type="ECO:0000313" key="13">
    <source>
        <dbReference type="Proteomes" id="UP001056455"/>
    </source>
</evidence>
<feature type="transmembrane region" description="Helical" evidence="11">
    <location>
        <begin position="12"/>
        <end position="32"/>
    </location>
</feature>
<feature type="transmembrane region" description="Helical" evidence="11">
    <location>
        <begin position="157"/>
        <end position="178"/>
    </location>
</feature>
<dbReference type="EMBL" id="CP099489">
    <property type="protein sequence ID" value="USQ79165.1"/>
    <property type="molecule type" value="Genomic_DNA"/>
</dbReference>
<proteinExistence type="predicted"/>
<organism evidence="12 13">
    <name type="scientific">Ornithinimicrobium faecis</name>
    <dbReference type="NCBI Taxonomy" id="2934158"/>
    <lineage>
        <taxon>Bacteria</taxon>
        <taxon>Bacillati</taxon>
        <taxon>Actinomycetota</taxon>
        <taxon>Actinomycetes</taxon>
        <taxon>Micrococcales</taxon>
        <taxon>Ornithinimicrobiaceae</taxon>
        <taxon>Ornithinimicrobium</taxon>
    </lineage>
</organism>